<accession>A0ABQ4SXM9</accession>
<keyword evidence="4" id="KW-0235">DNA replication</keyword>
<comment type="catalytic activity">
    <reaction evidence="7">
        <text>DNA(n) + a 2'-deoxyribonucleoside 5'-triphosphate = DNA(n+1) + diphosphate</text>
        <dbReference type="Rhea" id="RHEA:22508"/>
        <dbReference type="Rhea" id="RHEA-COMP:17339"/>
        <dbReference type="Rhea" id="RHEA-COMP:17340"/>
        <dbReference type="ChEBI" id="CHEBI:33019"/>
        <dbReference type="ChEBI" id="CHEBI:61560"/>
        <dbReference type="ChEBI" id="CHEBI:173112"/>
        <dbReference type="EC" id="2.7.7.7"/>
    </reaction>
</comment>
<reference evidence="8" key="1">
    <citation type="journal article" date="2021" name="Front. Microbiol.">
        <title>Comprehensive Comparative Genomics and Phenotyping of Methylobacterium Species.</title>
        <authorList>
            <person name="Alessa O."/>
            <person name="Ogura Y."/>
            <person name="Fujitani Y."/>
            <person name="Takami H."/>
            <person name="Hayashi T."/>
            <person name="Sahin N."/>
            <person name="Tani A."/>
        </authorList>
    </citation>
    <scope>NUCLEOTIDE SEQUENCE</scope>
    <source>
        <strain evidence="8">LMG 23639</strain>
    </source>
</reference>
<evidence type="ECO:0000256" key="1">
    <source>
        <dbReference type="ARBA" id="ARBA00012417"/>
    </source>
</evidence>
<dbReference type="SUPFAM" id="SSF48019">
    <property type="entry name" value="post-AAA+ oligomerization domain-like"/>
    <property type="match status" value="1"/>
</dbReference>
<keyword evidence="9" id="KW-1185">Reference proteome</keyword>
<dbReference type="Gene3D" id="1.10.8.60">
    <property type="match status" value="1"/>
</dbReference>
<evidence type="ECO:0000313" key="8">
    <source>
        <dbReference type="EMBL" id="GJE06695.1"/>
    </source>
</evidence>
<evidence type="ECO:0000256" key="5">
    <source>
        <dbReference type="ARBA" id="ARBA00022932"/>
    </source>
</evidence>
<comment type="caution">
    <text evidence="8">The sequence shown here is derived from an EMBL/GenBank/DDBJ whole genome shotgun (WGS) entry which is preliminary data.</text>
</comment>
<dbReference type="EMBL" id="BPQR01000033">
    <property type="protein sequence ID" value="GJE06695.1"/>
    <property type="molecule type" value="Genomic_DNA"/>
</dbReference>
<dbReference type="Gene3D" id="3.40.50.300">
    <property type="entry name" value="P-loop containing nucleotide triphosphate hydrolases"/>
    <property type="match status" value="1"/>
</dbReference>
<evidence type="ECO:0000256" key="7">
    <source>
        <dbReference type="ARBA" id="ARBA00049244"/>
    </source>
</evidence>
<evidence type="ECO:0000256" key="3">
    <source>
        <dbReference type="ARBA" id="ARBA00022695"/>
    </source>
</evidence>
<evidence type="ECO:0000256" key="6">
    <source>
        <dbReference type="ARBA" id="ARBA00034754"/>
    </source>
</evidence>
<dbReference type="SUPFAM" id="SSF52540">
    <property type="entry name" value="P-loop containing nucleoside triphosphate hydrolases"/>
    <property type="match status" value="1"/>
</dbReference>
<comment type="similarity">
    <text evidence="6">Belongs to the DNA polymerase HolA subunit family.</text>
</comment>
<dbReference type="InterPro" id="IPR005790">
    <property type="entry name" value="DNA_polIII_delta"/>
</dbReference>
<dbReference type="NCBIfam" id="TIGR01128">
    <property type="entry name" value="holA"/>
    <property type="match status" value="1"/>
</dbReference>
<keyword evidence="2" id="KW-0808">Transferase</keyword>
<proteinExistence type="inferred from homology"/>
<keyword evidence="3" id="KW-0548">Nucleotidyltransferase</keyword>
<dbReference type="PANTHER" id="PTHR34388:SF1">
    <property type="entry name" value="DNA POLYMERASE III SUBUNIT DELTA"/>
    <property type="match status" value="1"/>
</dbReference>
<evidence type="ECO:0000256" key="4">
    <source>
        <dbReference type="ARBA" id="ARBA00022705"/>
    </source>
</evidence>
<organism evidence="8 9">
    <name type="scientific">Methylobacterium jeotgali</name>
    <dbReference type="NCBI Taxonomy" id="381630"/>
    <lineage>
        <taxon>Bacteria</taxon>
        <taxon>Pseudomonadati</taxon>
        <taxon>Pseudomonadota</taxon>
        <taxon>Alphaproteobacteria</taxon>
        <taxon>Hyphomicrobiales</taxon>
        <taxon>Methylobacteriaceae</taxon>
        <taxon>Methylobacterium</taxon>
    </lineage>
</organism>
<dbReference type="RefSeq" id="WP_238275537.1">
    <property type="nucleotide sequence ID" value="NZ_BPQR01000033.1"/>
</dbReference>
<dbReference type="EC" id="2.7.7.7" evidence="1"/>
<dbReference type="InterPro" id="IPR008921">
    <property type="entry name" value="DNA_pol3_clamp-load_cplx_C"/>
</dbReference>
<dbReference type="InterPro" id="IPR027417">
    <property type="entry name" value="P-loop_NTPase"/>
</dbReference>
<protein>
    <recommendedName>
        <fullName evidence="1">DNA-directed DNA polymerase</fullName>
        <ecNumber evidence="1">2.7.7.7</ecNumber>
    </recommendedName>
</protein>
<evidence type="ECO:0000313" key="9">
    <source>
        <dbReference type="Proteomes" id="UP001055102"/>
    </source>
</evidence>
<dbReference type="Gene3D" id="1.20.272.10">
    <property type="match status" value="1"/>
</dbReference>
<reference evidence="8" key="2">
    <citation type="submission" date="2021-08" db="EMBL/GenBank/DDBJ databases">
        <authorList>
            <person name="Tani A."/>
            <person name="Ola A."/>
            <person name="Ogura Y."/>
            <person name="Katsura K."/>
            <person name="Hayashi T."/>
        </authorList>
    </citation>
    <scope>NUCLEOTIDE SEQUENCE</scope>
    <source>
        <strain evidence="8">LMG 23639</strain>
    </source>
</reference>
<dbReference type="Proteomes" id="UP001055102">
    <property type="component" value="Unassembled WGS sequence"/>
</dbReference>
<keyword evidence="5" id="KW-0239">DNA-directed DNA polymerase</keyword>
<name>A0ABQ4SXM9_9HYPH</name>
<evidence type="ECO:0000256" key="2">
    <source>
        <dbReference type="ARBA" id="ARBA00022679"/>
    </source>
</evidence>
<dbReference type="PANTHER" id="PTHR34388">
    <property type="entry name" value="DNA POLYMERASE III SUBUNIT DELTA"/>
    <property type="match status" value="1"/>
</dbReference>
<gene>
    <name evidence="8" type="ORF">AOPFMNJM_2017</name>
</gene>
<sequence>MTAVRAGDADALIRRGPDPRCFLILVYGTDTGLVAERAKQLAESFVADPGDPFAFILLDGDTLAADPGRLADEAGTVGLFGGRRAIRVRAGSKPFVAAVEAALGATVAETRIVVEAGDLARNNPMRTLCEGSASALAIPCYPDDARALADLIDRTLREQGLGIDREAREALAANLGSDRRASLSEIGKLALYAAGKDRVTIEDVEAVVGDASAGLLNAVIDATFAGQPAEVDRGCRRFRHEGLDPGVIVGSALRHALTLLATRLEGEGKSPSALAAGWRGLHFSRKASVEAQLARWSPASLQRAVTLLHETVLACRRASPDLAAAHASAVLLRIAEGARRS</sequence>